<keyword evidence="4" id="KW-0539">Nucleus</keyword>
<dbReference type="InterPro" id="IPR012677">
    <property type="entry name" value="Nucleotide-bd_a/b_plait_sf"/>
</dbReference>
<gene>
    <name evidence="7" type="primary">KAFR0D01660</name>
    <name evidence="7" type="ORF">KAFR_0D01660</name>
</gene>
<keyword evidence="8" id="KW-1185">Reference proteome</keyword>
<accession>H2ATW2</accession>
<dbReference type="InterPro" id="IPR052084">
    <property type="entry name" value="SF3B4_spliceosome_assoc"/>
</dbReference>
<dbReference type="PANTHER" id="PTHR48030">
    <property type="entry name" value="SPLICING FACTOR 3B SUBUNIT 4"/>
    <property type="match status" value="1"/>
</dbReference>
<dbReference type="SMART" id="SM00360">
    <property type="entry name" value="RRM"/>
    <property type="match status" value="2"/>
</dbReference>
<evidence type="ECO:0000256" key="4">
    <source>
        <dbReference type="ARBA" id="ARBA00023242"/>
    </source>
</evidence>
<evidence type="ECO:0000313" key="8">
    <source>
        <dbReference type="Proteomes" id="UP000005220"/>
    </source>
</evidence>
<evidence type="ECO:0000256" key="5">
    <source>
        <dbReference type="PROSITE-ProRule" id="PRU00176"/>
    </source>
</evidence>
<dbReference type="GO" id="GO:0005730">
    <property type="term" value="C:nucleolus"/>
    <property type="evidence" value="ECO:0007669"/>
    <property type="project" value="TreeGrafter"/>
</dbReference>
<protein>
    <recommendedName>
        <fullName evidence="6">RRM domain-containing protein</fullName>
    </recommendedName>
</protein>
<dbReference type="PANTHER" id="PTHR48030:SF3">
    <property type="entry name" value="SPLICING FACTOR 3B SUBUNIT 4"/>
    <property type="match status" value="1"/>
</dbReference>
<evidence type="ECO:0000256" key="3">
    <source>
        <dbReference type="ARBA" id="ARBA00022884"/>
    </source>
</evidence>
<dbReference type="Pfam" id="PF00076">
    <property type="entry name" value="RRM_1"/>
    <property type="match status" value="2"/>
</dbReference>
<dbReference type="InterPro" id="IPR035979">
    <property type="entry name" value="RBD_domain_sf"/>
</dbReference>
<dbReference type="KEGG" id="kaf:KAFR_0D01660"/>
<dbReference type="OrthoDB" id="10259687at2759"/>
<proteinExistence type="predicted"/>
<feature type="domain" description="RRM" evidence="6">
    <location>
        <begin position="109"/>
        <end position="185"/>
    </location>
</feature>
<dbReference type="eggNOG" id="KOG0131">
    <property type="taxonomic scope" value="Eukaryota"/>
</dbReference>
<dbReference type="GO" id="GO:0071004">
    <property type="term" value="C:U2-type prespliceosome"/>
    <property type="evidence" value="ECO:0007669"/>
    <property type="project" value="EnsemblFungi"/>
</dbReference>
<dbReference type="GO" id="GO:0003723">
    <property type="term" value="F:RNA binding"/>
    <property type="evidence" value="ECO:0007669"/>
    <property type="project" value="UniProtKB-UniRule"/>
</dbReference>
<dbReference type="AlphaFoldDB" id="H2ATW2"/>
<evidence type="ECO:0000256" key="2">
    <source>
        <dbReference type="ARBA" id="ARBA00022737"/>
    </source>
</evidence>
<dbReference type="PROSITE" id="PS50102">
    <property type="entry name" value="RRM"/>
    <property type="match status" value="2"/>
</dbReference>
<dbReference type="GO" id="GO:0000398">
    <property type="term" value="P:mRNA splicing, via spliceosome"/>
    <property type="evidence" value="ECO:0007669"/>
    <property type="project" value="EnsemblFungi"/>
</dbReference>
<comment type="subcellular location">
    <subcellularLocation>
        <location evidence="1">Nucleus</location>
    </subcellularLocation>
</comment>
<dbReference type="Proteomes" id="UP000005220">
    <property type="component" value="Chromosome 4"/>
</dbReference>
<evidence type="ECO:0000313" key="7">
    <source>
        <dbReference type="EMBL" id="CCF57812.1"/>
    </source>
</evidence>
<dbReference type="GO" id="GO:0048026">
    <property type="term" value="P:positive regulation of mRNA splicing, via spliceosome"/>
    <property type="evidence" value="ECO:0007669"/>
    <property type="project" value="TreeGrafter"/>
</dbReference>
<dbReference type="GO" id="GO:0071011">
    <property type="term" value="C:precatalytic spliceosome"/>
    <property type="evidence" value="ECO:0007669"/>
    <property type="project" value="TreeGrafter"/>
</dbReference>
<dbReference type="STRING" id="1071382.H2ATW2"/>
<keyword evidence="3 5" id="KW-0694">RNA-binding</keyword>
<organism evidence="7 8">
    <name type="scientific">Kazachstania africana (strain ATCC 22294 / BCRC 22015 / CBS 2517 / CECT 1963 / NBRC 1671 / NRRL Y-8276)</name>
    <name type="common">Yeast</name>
    <name type="synonym">Kluyveromyces africanus</name>
    <dbReference type="NCBI Taxonomy" id="1071382"/>
    <lineage>
        <taxon>Eukaryota</taxon>
        <taxon>Fungi</taxon>
        <taxon>Dikarya</taxon>
        <taxon>Ascomycota</taxon>
        <taxon>Saccharomycotina</taxon>
        <taxon>Saccharomycetes</taxon>
        <taxon>Saccharomycetales</taxon>
        <taxon>Saccharomycetaceae</taxon>
        <taxon>Kazachstania</taxon>
    </lineage>
</organism>
<dbReference type="InterPro" id="IPR000504">
    <property type="entry name" value="RRM_dom"/>
</dbReference>
<dbReference type="InParanoid" id="H2ATW2"/>
<dbReference type="RefSeq" id="XP_003956947.1">
    <property type="nucleotide sequence ID" value="XM_003956898.1"/>
</dbReference>
<feature type="domain" description="RRM" evidence="6">
    <location>
        <begin position="7"/>
        <end position="88"/>
    </location>
</feature>
<dbReference type="GO" id="GO:0005686">
    <property type="term" value="C:U2 snRNP"/>
    <property type="evidence" value="ECO:0007669"/>
    <property type="project" value="EnsemblFungi"/>
</dbReference>
<dbReference type="Gene3D" id="3.30.70.330">
    <property type="match status" value="2"/>
</dbReference>
<name>H2ATW2_KAZAF</name>
<evidence type="ECO:0000259" key="6">
    <source>
        <dbReference type="PROSITE" id="PS50102"/>
    </source>
</evidence>
<sequence>MSSSKERTVYVGNIDPRVNKEDLYELFVQFGRIKKINYPRDKVLDTHQGYAFIEFLNDSTVDYVLKLFGNTNLVSLYERSLKIRKSENGKEANANGTNKNIDVDMLPIAKIIVKNVDESVDIMKLNKICSKFGKLARDSDIVTMSNGMRCGFVHFRDYKDSDLAIDKLNNELIVNKRISVEYALKGNAMGNTKYGTDTDRLLNREAIKNGLL</sequence>
<reference evidence="7 8" key="1">
    <citation type="journal article" date="2011" name="Proc. Natl. Acad. Sci. U.S.A.">
        <title>Evolutionary erosion of yeast sex chromosomes by mating-type switching accidents.</title>
        <authorList>
            <person name="Gordon J.L."/>
            <person name="Armisen D."/>
            <person name="Proux-Wera E."/>
            <person name="Oheigeartaigh S.S."/>
            <person name="Byrne K.P."/>
            <person name="Wolfe K.H."/>
        </authorList>
    </citation>
    <scope>NUCLEOTIDE SEQUENCE [LARGE SCALE GENOMIC DNA]</scope>
    <source>
        <strain evidence="8">ATCC 22294 / BCRC 22015 / CBS 2517 / CECT 1963 / NBRC 1671 / NRRL Y-8276</strain>
    </source>
</reference>
<evidence type="ECO:0000256" key="1">
    <source>
        <dbReference type="ARBA" id="ARBA00004123"/>
    </source>
</evidence>
<dbReference type="FunFam" id="3.30.70.330:FF:000895">
    <property type="entry name" value="Hsh49p"/>
    <property type="match status" value="1"/>
</dbReference>
<dbReference type="HOGENOM" id="CLU_012062_21_2_1"/>
<dbReference type="FunCoup" id="H2ATW2">
    <property type="interactions" value="399"/>
</dbReference>
<dbReference type="GeneID" id="13885770"/>
<dbReference type="SUPFAM" id="SSF54928">
    <property type="entry name" value="RNA-binding domain, RBD"/>
    <property type="match status" value="1"/>
</dbReference>
<dbReference type="EMBL" id="HE650824">
    <property type="protein sequence ID" value="CCF57812.1"/>
    <property type="molecule type" value="Genomic_DNA"/>
</dbReference>
<keyword evidence="2" id="KW-0677">Repeat</keyword>